<organism evidence="6">
    <name type="scientific">marine sediment metagenome</name>
    <dbReference type="NCBI Taxonomy" id="412755"/>
    <lineage>
        <taxon>unclassified sequences</taxon>
        <taxon>metagenomes</taxon>
        <taxon>ecological metagenomes</taxon>
    </lineage>
</organism>
<dbReference type="GO" id="GO:0004399">
    <property type="term" value="F:histidinol dehydrogenase activity"/>
    <property type="evidence" value="ECO:0007669"/>
    <property type="project" value="InterPro"/>
</dbReference>
<keyword evidence="4" id="KW-0862">Zinc</keyword>
<dbReference type="PRINTS" id="PR00083">
    <property type="entry name" value="HOLDHDRGNASE"/>
</dbReference>
<sequence>MRIARGMDEARSTVLHRTPLEAVELPSVVRETIRRTFDAELGVAEVVDRILRDVREQGDVAVARYNQEIDGVSGDQARSLEVTSTEIEDAYEHLDASLVRALREAAVQIRRFHERQMEHALQDFRRDGVGQQVRPLSRVGMYVPGRAAVYPSTVLMIAIPAMVAGVEELVMATPALPDGSMSPLKLVAAHIAGVSRVFRAGGVQGIAALVYGTDSIPRVDKICGPGNVFVTEAKKRVYGMVGLDGVFGPSETVVIADGGADAKLVAADLLAGAEHDELATAILISTSEEVASKALGELQSQMDGLERKDIARASLEARGGIAVVDDLEEAVELANEFAPEHLCLHVDKPERLLDKVRNAGAVFVGAGSVESIGDFTAGPSHVMPTGGSARFASPLGVQDFLKATSVVALDEKALAKLGRPAATIARAEGFDGHARAVERRLERRR</sequence>
<evidence type="ECO:0000256" key="2">
    <source>
        <dbReference type="ARBA" id="ARBA00010178"/>
    </source>
</evidence>
<evidence type="ECO:0000313" key="6">
    <source>
        <dbReference type="EMBL" id="KKM73978.1"/>
    </source>
</evidence>
<dbReference type="InterPro" id="IPR022695">
    <property type="entry name" value="Histidinol_DH_monofunct"/>
</dbReference>
<evidence type="ECO:0000256" key="4">
    <source>
        <dbReference type="ARBA" id="ARBA00022833"/>
    </source>
</evidence>
<dbReference type="PANTHER" id="PTHR21256">
    <property type="entry name" value="HISTIDINOL DEHYDROGENASE HDH"/>
    <property type="match status" value="1"/>
</dbReference>
<comment type="cofactor">
    <cofactor evidence="1">
        <name>Zn(2+)</name>
        <dbReference type="ChEBI" id="CHEBI:29105"/>
    </cofactor>
</comment>
<accession>A0A0F9JW99</accession>
<dbReference type="SUPFAM" id="SSF53720">
    <property type="entry name" value="ALDH-like"/>
    <property type="match status" value="1"/>
</dbReference>
<reference evidence="6" key="1">
    <citation type="journal article" date="2015" name="Nature">
        <title>Complex archaea that bridge the gap between prokaryotes and eukaryotes.</title>
        <authorList>
            <person name="Spang A."/>
            <person name="Saw J.H."/>
            <person name="Jorgensen S.L."/>
            <person name="Zaremba-Niedzwiedzka K."/>
            <person name="Martijn J."/>
            <person name="Lind A.E."/>
            <person name="van Eijk R."/>
            <person name="Schleper C."/>
            <person name="Guy L."/>
            <person name="Ettema T.J."/>
        </authorList>
    </citation>
    <scope>NUCLEOTIDE SEQUENCE</scope>
</reference>
<dbReference type="InterPro" id="IPR016161">
    <property type="entry name" value="Ald_DH/histidinol_DH"/>
</dbReference>
<evidence type="ECO:0000256" key="3">
    <source>
        <dbReference type="ARBA" id="ARBA00022723"/>
    </source>
</evidence>
<dbReference type="HAMAP" id="MF_01024">
    <property type="entry name" value="HisD"/>
    <property type="match status" value="1"/>
</dbReference>
<gene>
    <name evidence="6" type="ORF">LCGC14_1405010</name>
</gene>
<dbReference type="GO" id="GO:0000105">
    <property type="term" value="P:L-histidine biosynthetic process"/>
    <property type="evidence" value="ECO:0007669"/>
    <property type="project" value="InterPro"/>
</dbReference>
<dbReference type="NCBIfam" id="TIGR00069">
    <property type="entry name" value="hisD"/>
    <property type="match status" value="1"/>
</dbReference>
<dbReference type="CDD" id="cd06572">
    <property type="entry name" value="Histidinol_dh"/>
    <property type="match status" value="1"/>
</dbReference>
<keyword evidence="5" id="KW-0560">Oxidoreductase</keyword>
<evidence type="ECO:0000256" key="1">
    <source>
        <dbReference type="ARBA" id="ARBA00001947"/>
    </source>
</evidence>
<keyword evidence="3" id="KW-0479">Metal-binding</keyword>
<dbReference type="PANTHER" id="PTHR21256:SF2">
    <property type="entry name" value="HISTIDINE BIOSYNTHESIS TRIFUNCTIONAL PROTEIN"/>
    <property type="match status" value="1"/>
</dbReference>
<protein>
    <recommendedName>
        <fullName evidence="7">Histidinol dehydrogenase</fullName>
    </recommendedName>
</protein>
<dbReference type="PIRSF" id="PIRSF000099">
    <property type="entry name" value="Histidinol_dh"/>
    <property type="match status" value="1"/>
</dbReference>
<dbReference type="FunFam" id="3.40.50.1980:FF:000001">
    <property type="entry name" value="Histidinol dehydrogenase"/>
    <property type="match status" value="1"/>
</dbReference>
<evidence type="ECO:0008006" key="7">
    <source>
        <dbReference type="Google" id="ProtNLM"/>
    </source>
</evidence>
<dbReference type="Gene3D" id="1.20.5.1300">
    <property type="match status" value="1"/>
</dbReference>
<name>A0A0F9JW99_9ZZZZ</name>
<dbReference type="GO" id="GO:0005829">
    <property type="term" value="C:cytosol"/>
    <property type="evidence" value="ECO:0007669"/>
    <property type="project" value="TreeGrafter"/>
</dbReference>
<proteinExistence type="inferred from homology"/>
<dbReference type="EMBL" id="LAZR01009214">
    <property type="protein sequence ID" value="KKM73978.1"/>
    <property type="molecule type" value="Genomic_DNA"/>
</dbReference>
<dbReference type="Gene3D" id="3.40.50.1980">
    <property type="entry name" value="Nitrogenase molybdenum iron protein domain"/>
    <property type="match status" value="2"/>
</dbReference>
<comment type="similarity">
    <text evidence="2">Belongs to the histidinol dehydrogenase family.</text>
</comment>
<dbReference type="AlphaFoldDB" id="A0A0F9JW99"/>
<dbReference type="GO" id="GO:0051287">
    <property type="term" value="F:NAD binding"/>
    <property type="evidence" value="ECO:0007669"/>
    <property type="project" value="InterPro"/>
</dbReference>
<comment type="caution">
    <text evidence="6">The sequence shown here is derived from an EMBL/GenBank/DDBJ whole genome shotgun (WGS) entry which is preliminary data.</text>
</comment>
<evidence type="ECO:0000256" key="5">
    <source>
        <dbReference type="ARBA" id="ARBA00023002"/>
    </source>
</evidence>
<dbReference type="Pfam" id="PF00815">
    <property type="entry name" value="Histidinol_dh"/>
    <property type="match status" value="1"/>
</dbReference>
<dbReference type="GO" id="GO:0046872">
    <property type="term" value="F:metal ion binding"/>
    <property type="evidence" value="ECO:0007669"/>
    <property type="project" value="UniProtKB-KW"/>
</dbReference>
<dbReference type="InterPro" id="IPR012131">
    <property type="entry name" value="Hstdl_DH"/>
</dbReference>